<organism evidence="10 11">
    <name type="scientific">Ruminococcus turbiniformis</name>
    <dbReference type="NCBI Taxonomy" id="2881258"/>
    <lineage>
        <taxon>Bacteria</taxon>
        <taxon>Bacillati</taxon>
        <taxon>Bacillota</taxon>
        <taxon>Clostridia</taxon>
        <taxon>Eubacteriales</taxon>
        <taxon>Oscillospiraceae</taxon>
        <taxon>Ruminococcus</taxon>
    </lineage>
</organism>
<dbReference type="CDD" id="cd17574">
    <property type="entry name" value="REC_OmpR"/>
    <property type="match status" value="1"/>
</dbReference>
<dbReference type="SMART" id="SM00448">
    <property type="entry name" value="REC"/>
    <property type="match status" value="1"/>
</dbReference>
<dbReference type="CDD" id="cd00383">
    <property type="entry name" value="trans_reg_C"/>
    <property type="match status" value="1"/>
</dbReference>
<evidence type="ECO:0000259" key="8">
    <source>
        <dbReference type="PROSITE" id="PS50110"/>
    </source>
</evidence>
<sequence length="239" mass="26874">MKILVVEDDLTLSAGLCFELDTGGYLTVAAYNCQKARILLKEQVFDLVLLDVNLPDGSGFDLCREIKEQDEDLPVLFLTANDLDEDVISGFELGADDYITKPFNTKVLLKRMEVALRRKRHLEHPDAEEKDRDLWRDEKDGFLMIDFGALTVSAGGEKTAVTPNEYKLLRALTGHAGNVVTRQFLLESLWDSEGNFIDDHTLTVTMNRLRSKIEDQDHSYIQTVRGMGYIWTGGKGGNG</sequence>
<feature type="domain" description="Response regulatory" evidence="8">
    <location>
        <begin position="2"/>
        <end position="116"/>
    </location>
</feature>
<keyword evidence="4" id="KW-0804">Transcription</keyword>
<proteinExistence type="predicted"/>
<dbReference type="SUPFAM" id="SSF52172">
    <property type="entry name" value="CheY-like"/>
    <property type="match status" value="1"/>
</dbReference>
<dbReference type="PROSITE" id="PS51755">
    <property type="entry name" value="OMPR_PHOB"/>
    <property type="match status" value="1"/>
</dbReference>
<feature type="modified residue" description="4-aspartylphosphate" evidence="6">
    <location>
        <position position="51"/>
    </location>
</feature>
<reference evidence="10 11" key="1">
    <citation type="submission" date="2021-10" db="EMBL/GenBank/DDBJ databases">
        <title>Anaerobic single-cell dispensing facilitates the cultivation of human gut bacteria.</title>
        <authorList>
            <person name="Afrizal A."/>
        </authorList>
    </citation>
    <scope>NUCLEOTIDE SEQUENCE [LARGE SCALE GENOMIC DNA]</scope>
    <source>
        <strain evidence="10 11">CLA-AA-H200</strain>
    </source>
</reference>
<evidence type="ECO:0000256" key="7">
    <source>
        <dbReference type="PROSITE-ProRule" id="PRU01091"/>
    </source>
</evidence>
<dbReference type="PANTHER" id="PTHR48111:SF73">
    <property type="entry name" value="ALKALINE PHOSPHATASE SYNTHESIS TRANSCRIPTIONAL REGULATORY PROTEIN PHOP"/>
    <property type="match status" value="1"/>
</dbReference>
<dbReference type="RefSeq" id="WP_227706298.1">
    <property type="nucleotide sequence ID" value="NZ_JAJEQX010000002.1"/>
</dbReference>
<dbReference type="SUPFAM" id="SSF46894">
    <property type="entry name" value="C-terminal effector domain of the bipartite response regulators"/>
    <property type="match status" value="1"/>
</dbReference>
<comment type="caution">
    <text evidence="10">The sequence shown here is derived from an EMBL/GenBank/DDBJ whole genome shotgun (WGS) entry which is preliminary data.</text>
</comment>
<dbReference type="InterPro" id="IPR011006">
    <property type="entry name" value="CheY-like_superfamily"/>
</dbReference>
<dbReference type="Pfam" id="PF00486">
    <property type="entry name" value="Trans_reg_C"/>
    <property type="match status" value="1"/>
</dbReference>
<evidence type="ECO:0000313" key="10">
    <source>
        <dbReference type="EMBL" id="MCC2253140.1"/>
    </source>
</evidence>
<evidence type="ECO:0000256" key="2">
    <source>
        <dbReference type="ARBA" id="ARBA00023015"/>
    </source>
</evidence>
<dbReference type="PROSITE" id="PS50110">
    <property type="entry name" value="RESPONSE_REGULATORY"/>
    <property type="match status" value="1"/>
</dbReference>
<evidence type="ECO:0000256" key="4">
    <source>
        <dbReference type="ARBA" id="ARBA00023163"/>
    </source>
</evidence>
<dbReference type="Pfam" id="PF00072">
    <property type="entry name" value="Response_reg"/>
    <property type="match status" value="1"/>
</dbReference>
<dbReference type="InterPro" id="IPR001867">
    <property type="entry name" value="OmpR/PhoB-type_DNA-bd"/>
</dbReference>
<gene>
    <name evidence="10" type="ORF">LKD70_01560</name>
</gene>
<evidence type="ECO:0000256" key="1">
    <source>
        <dbReference type="ARBA" id="ARBA00018672"/>
    </source>
</evidence>
<feature type="domain" description="OmpR/PhoB-type" evidence="9">
    <location>
        <begin position="135"/>
        <end position="233"/>
    </location>
</feature>
<keyword evidence="6" id="KW-0597">Phosphoprotein</keyword>
<dbReference type="Gene3D" id="3.40.50.2300">
    <property type="match status" value="1"/>
</dbReference>
<dbReference type="SMART" id="SM00862">
    <property type="entry name" value="Trans_reg_C"/>
    <property type="match status" value="1"/>
</dbReference>
<evidence type="ECO:0000259" key="9">
    <source>
        <dbReference type="PROSITE" id="PS51755"/>
    </source>
</evidence>
<evidence type="ECO:0000313" key="11">
    <source>
        <dbReference type="Proteomes" id="UP001198151"/>
    </source>
</evidence>
<dbReference type="EMBL" id="JAJEQX010000002">
    <property type="protein sequence ID" value="MCC2253140.1"/>
    <property type="molecule type" value="Genomic_DNA"/>
</dbReference>
<keyword evidence="11" id="KW-1185">Reference proteome</keyword>
<keyword evidence="2" id="KW-0805">Transcription regulation</keyword>
<protein>
    <recommendedName>
        <fullName evidence="1">Stage 0 sporulation protein A homolog</fullName>
    </recommendedName>
</protein>
<feature type="DNA-binding region" description="OmpR/PhoB-type" evidence="7">
    <location>
        <begin position="135"/>
        <end position="233"/>
    </location>
</feature>
<evidence type="ECO:0000256" key="6">
    <source>
        <dbReference type="PROSITE-ProRule" id="PRU00169"/>
    </source>
</evidence>
<evidence type="ECO:0000256" key="5">
    <source>
        <dbReference type="ARBA" id="ARBA00024867"/>
    </source>
</evidence>
<name>A0ABS8FT17_9FIRM</name>
<accession>A0ABS8FT17</accession>
<dbReference type="PANTHER" id="PTHR48111">
    <property type="entry name" value="REGULATOR OF RPOS"/>
    <property type="match status" value="1"/>
</dbReference>
<dbReference type="InterPro" id="IPR039420">
    <property type="entry name" value="WalR-like"/>
</dbReference>
<evidence type="ECO:0000256" key="3">
    <source>
        <dbReference type="ARBA" id="ARBA00023125"/>
    </source>
</evidence>
<dbReference type="Gene3D" id="1.10.10.10">
    <property type="entry name" value="Winged helix-like DNA-binding domain superfamily/Winged helix DNA-binding domain"/>
    <property type="match status" value="1"/>
</dbReference>
<dbReference type="InterPro" id="IPR036388">
    <property type="entry name" value="WH-like_DNA-bd_sf"/>
</dbReference>
<dbReference type="InterPro" id="IPR001789">
    <property type="entry name" value="Sig_transdc_resp-reg_receiver"/>
</dbReference>
<keyword evidence="3 7" id="KW-0238">DNA-binding</keyword>
<dbReference type="InterPro" id="IPR016032">
    <property type="entry name" value="Sig_transdc_resp-reg_C-effctor"/>
</dbReference>
<dbReference type="Proteomes" id="UP001198151">
    <property type="component" value="Unassembled WGS sequence"/>
</dbReference>
<comment type="function">
    <text evidence="5">May play the central regulatory role in sporulation. It may be an element of the effector pathway responsible for the activation of sporulation genes in response to nutritional stress. Spo0A may act in concert with spo0H (a sigma factor) to control the expression of some genes that are critical to the sporulation process.</text>
</comment>